<proteinExistence type="inferred from homology"/>
<evidence type="ECO:0000313" key="5">
    <source>
        <dbReference type="EMBL" id="HGK24344.1"/>
    </source>
</evidence>
<organism evidence="5">
    <name type="scientific">Dictyoglomus thermophilum</name>
    <dbReference type="NCBI Taxonomy" id="14"/>
    <lineage>
        <taxon>Bacteria</taxon>
        <taxon>Pseudomonadati</taxon>
        <taxon>Dictyoglomota</taxon>
        <taxon>Dictyoglomia</taxon>
        <taxon>Dictyoglomales</taxon>
        <taxon>Dictyoglomaceae</taxon>
        <taxon>Dictyoglomus</taxon>
    </lineage>
</organism>
<gene>
    <name evidence="5" type="ORF">ENU78_07965</name>
</gene>
<protein>
    <submittedName>
        <fullName evidence="5">Hsp20/alpha crystallin family protein</fullName>
    </submittedName>
</protein>
<dbReference type="OMA" id="YDPFSIE"/>
<accession>A0A7C3KNI4</accession>
<dbReference type="InterPro" id="IPR031107">
    <property type="entry name" value="Small_HSP"/>
</dbReference>
<comment type="caution">
    <text evidence="5">The sequence shown here is derived from an EMBL/GenBank/DDBJ whole genome shotgun (WGS) entry which is preliminary data.</text>
</comment>
<dbReference type="AlphaFoldDB" id="A0A7C3KNI4"/>
<dbReference type="EMBL" id="DTDV01000020">
    <property type="protein sequence ID" value="HGK24344.1"/>
    <property type="molecule type" value="Genomic_DNA"/>
</dbReference>
<dbReference type="Pfam" id="PF00011">
    <property type="entry name" value="HSP20"/>
    <property type="match status" value="1"/>
</dbReference>
<reference evidence="5" key="1">
    <citation type="journal article" date="2020" name="mSystems">
        <title>Genome- and Community-Level Interaction Insights into Carbon Utilization and Element Cycling Functions of Hydrothermarchaeota in Hydrothermal Sediment.</title>
        <authorList>
            <person name="Zhou Z."/>
            <person name="Liu Y."/>
            <person name="Xu W."/>
            <person name="Pan J."/>
            <person name="Luo Z.H."/>
            <person name="Li M."/>
        </authorList>
    </citation>
    <scope>NUCLEOTIDE SEQUENCE [LARGE SCALE GENOMIC DNA]</scope>
    <source>
        <strain evidence="5">SpSt-70</strain>
    </source>
</reference>
<dbReference type="Gene3D" id="2.60.40.790">
    <property type="match status" value="1"/>
</dbReference>
<evidence type="ECO:0000256" key="2">
    <source>
        <dbReference type="RuleBase" id="RU003616"/>
    </source>
</evidence>
<evidence type="ECO:0000259" key="3">
    <source>
        <dbReference type="PROSITE" id="PS01031"/>
    </source>
</evidence>
<dbReference type="SUPFAM" id="SSF49764">
    <property type="entry name" value="HSP20-like chaperones"/>
    <property type="match status" value="1"/>
</dbReference>
<dbReference type="InterPro" id="IPR002068">
    <property type="entry name" value="A-crystallin/Hsp20_dom"/>
</dbReference>
<feature type="domain" description="CS" evidence="4">
    <location>
        <begin position="39"/>
        <end position="143"/>
    </location>
</feature>
<feature type="domain" description="SHSP" evidence="3">
    <location>
        <begin position="35"/>
        <end position="149"/>
    </location>
</feature>
<evidence type="ECO:0000256" key="1">
    <source>
        <dbReference type="PROSITE-ProRule" id="PRU00285"/>
    </source>
</evidence>
<dbReference type="CDD" id="cd06464">
    <property type="entry name" value="ACD_sHsps-like"/>
    <property type="match status" value="1"/>
</dbReference>
<dbReference type="PROSITE" id="PS51203">
    <property type="entry name" value="CS"/>
    <property type="match status" value="1"/>
</dbReference>
<comment type="similarity">
    <text evidence="1 2">Belongs to the small heat shock protein (HSP20) family.</text>
</comment>
<dbReference type="RefSeq" id="WP_012547816.1">
    <property type="nucleotide sequence ID" value="NZ_VTFL01000001.1"/>
</dbReference>
<evidence type="ECO:0000259" key="4">
    <source>
        <dbReference type="PROSITE" id="PS51203"/>
    </source>
</evidence>
<dbReference type="InterPro" id="IPR007052">
    <property type="entry name" value="CS_dom"/>
</dbReference>
<sequence>MLRRYWDPFEEIRHLQREMDRLFADFFGETTAVEERRGAYAPAIDMYETDENIVLKVELPGFKPEDVDISVTEDSVIIQGETKEEEEVKKENFYRKERRLGRIYRRIDLPKPIVPDKSEAVYKNGVLTLTLPKAKPEKLEGIKIKIKEEK</sequence>
<dbReference type="PROSITE" id="PS01031">
    <property type="entry name" value="SHSP"/>
    <property type="match status" value="1"/>
</dbReference>
<dbReference type="PANTHER" id="PTHR11527">
    <property type="entry name" value="HEAT-SHOCK PROTEIN 20 FAMILY MEMBER"/>
    <property type="match status" value="1"/>
</dbReference>
<name>A0A7C3KNI4_DICTH</name>
<dbReference type="InterPro" id="IPR008978">
    <property type="entry name" value="HSP20-like_chaperone"/>
</dbReference>